<dbReference type="InterPro" id="IPR011701">
    <property type="entry name" value="MFS"/>
</dbReference>
<keyword evidence="5 6" id="KW-0472">Membrane</keyword>
<dbReference type="SUPFAM" id="SSF103473">
    <property type="entry name" value="MFS general substrate transporter"/>
    <property type="match status" value="1"/>
</dbReference>
<sequence>MSSISLQEKDKQDALTVQVPNYEEEYEKFKALSKKYQGDVLGKLLRKIDCRLVPVFALLYLMSFLDRGNVGNAKVAGLTKTIPMTDKQYNTALSLFFVFYIVFEIPSQMMLKKFRPKWYISCLTLSWGLVMSLTCLIQSYRGFMAARSFLGITESGLFPAAGYTLSMWYSRSEMASRVALFFCAASVAGALSGILAYGISFMDGLAGMEGWRWIFLVEGLMTIVLGLLGPFIILDSTAYCGKWLSDEEKNFLILRQRYTETGPVPPAEHFDWKYVKMAFTDWQMIFQIGIFVTHGALGILFCLSWINLISMILRFEVIPSLVRDFIVTPGGKFPADSFHAVTLPVIIKSLEFTTYESYLIPVPIYIAACVLTYFNSWWGDRRRSRFLHIVIPFTGAITGVTICFATAGRTHIAGVNLFGLILIVFASYSPVPTSISWMANNVIGYKKVIAMGMLMGIGNCSGLIGSNIYLTSESPKYQTGYGVSLALAAMGITCAIVLKIVYARENKSRDLLTVEDIARDWDDKKLADAADRSPYFRYII</sequence>
<evidence type="ECO:0000256" key="4">
    <source>
        <dbReference type="ARBA" id="ARBA00022989"/>
    </source>
</evidence>
<gene>
    <name evidence="8" type="ORF">EDD18DRAFT_1342552</name>
</gene>
<feature type="transmembrane region" description="Helical" evidence="6">
    <location>
        <begin position="118"/>
        <end position="140"/>
    </location>
</feature>
<keyword evidence="2" id="KW-0813">Transport</keyword>
<feature type="transmembrane region" description="Helical" evidence="6">
    <location>
        <begin position="448"/>
        <end position="469"/>
    </location>
</feature>
<accession>A0AA39QR59</accession>
<dbReference type="PANTHER" id="PTHR43791">
    <property type="entry name" value="PERMEASE-RELATED"/>
    <property type="match status" value="1"/>
</dbReference>
<keyword evidence="4 6" id="KW-1133">Transmembrane helix</keyword>
<evidence type="ECO:0000256" key="3">
    <source>
        <dbReference type="ARBA" id="ARBA00022692"/>
    </source>
</evidence>
<feature type="transmembrane region" description="Helical" evidence="6">
    <location>
        <begin position="211"/>
        <end position="234"/>
    </location>
</feature>
<dbReference type="Pfam" id="PF07690">
    <property type="entry name" value="MFS_1"/>
    <property type="match status" value="1"/>
</dbReference>
<evidence type="ECO:0000256" key="1">
    <source>
        <dbReference type="ARBA" id="ARBA00004141"/>
    </source>
</evidence>
<feature type="transmembrane region" description="Helical" evidence="6">
    <location>
        <begin position="481"/>
        <end position="502"/>
    </location>
</feature>
<protein>
    <submittedName>
        <fullName evidence="8">MFS general substrate transporter</fullName>
    </submittedName>
</protein>
<dbReference type="InterPro" id="IPR020846">
    <property type="entry name" value="MFS_dom"/>
</dbReference>
<dbReference type="AlphaFoldDB" id="A0AA39QR59"/>
<feature type="transmembrane region" description="Helical" evidence="6">
    <location>
        <begin position="178"/>
        <end position="199"/>
    </location>
</feature>
<evidence type="ECO:0000256" key="5">
    <source>
        <dbReference type="ARBA" id="ARBA00023136"/>
    </source>
</evidence>
<proteinExistence type="predicted"/>
<organism evidence="8 9">
    <name type="scientific">Armillaria luteobubalina</name>
    <dbReference type="NCBI Taxonomy" id="153913"/>
    <lineage>
        <taxon>Eukaryota</taxon>
        <taxon>Fungi</taxon>
        <taxon>Dikarya</taxon>
        <taxon>Basidiomycota</taxon>
        <taxon>Agaricomycotina</taxon>
        <taxon>Agaricomycetes</taxon>
        <taxon>Agaricomycetidae</taxon>
        <taxon>Agaricales</taxon>
        <taxon>Marasmiineae</taxon>
        <taxon>Physalacriaceae</taxon>
        <taxon>Armillaria</taxon>
    </lineage>
</organism>
<keyword evidence="9" id="KW-1185">Reference proteome</keyword>
<keyword evidence="3 6" id="KW-0812">Transmembrane</keyword>
<dbReference type="Proteomes" id="UP001175228">
    <property type="component" value="Unassembled WGS sequence"/>
</dbReference>
<dbReference type="PROSITE" id="PS50850">
    <property type="entry name" value="MFS"/>
    <property type="match status" value="1"/>
</dbReference>
<dbReference type="EMBL" id="JAUEPU010000001">
    <property type="protein sequence ID" value="KAK0506243.1"/>
    <property type="molecule type" value="Genomic_DNA"/>
</dbReference>
<comment type="caution">
    <text evidence="8">The sequence shown here is derived from an EMBL/GenBank/DDBJ whole genome shotgun (WGS) entry which is preliminary data.</text>
</comment>
<feature type="transmembrane region" description="Helical" evidence="6">
    <location>
        <begin position="413"/>
        <end position="436"/>
    </location>
</feature>
<dbReference type="FunFam" id="1.20.1250.20:FF:000034">
    <property type="entry name" value="MFS general substrate transporter"/>
    <property type="match status" value="1"/>
</dbReference>
<feature type="transmembrane region" description="Helical" evidence="6">
    <location>
        <begin position="284"/>
        <end position="306"/>
    </location>
</feature>
<comment type="subcellular location">
    <subcellularLocation>
        <location evidence="1">Membrane</location>
        <topology evidence="1">Multi-pass membrane protein</topology>
    </subcellularLocation>
</comment>
<dbReference type="GO" id="GO:0022857">
    <property type="term" value="F:transmembrane transporter activity"/>
    <property type="evidence" value="ECO:0007669"/>
    <property type="project" value="InterPro"/>
</dbReference>
<dbReference type="PANTHER" id="PTHR43791:SF54">
    <property type="entry name" value="MAJOR FACILITATOR SUPERFAMILY (MFS) PROFILE DOMAIN-CONTAINING PROTEIN-RELATED"/>
    <property type="match status" value="1"/>
</dbReference>
<feature type="domain" description="Major facilitator superfamily (MFS) profile" evidence="7">
    <location>
        <begin position="52"/>
        <end position="509"/>
    </location>
</feature>
<feature type="transmembrane region" description="Helical" evidence="6">
    <location>
        <begin position="358"/>
        <end position="374"/>
    </location>
</feature>
<evidence type="ECO:0000256" key="6">
    <source>
        <dbReference type="SAM" id="Phobius"/>
    </source>
</evidence>
<name>A0AA39QR59_9AGAR</name>
<feature type="transmembrane region" description="Helical" evidence="6">
    <location>
        <begin position="386"/>
        <end position="407"/>
    </location>
</feature>
<reference evidence="8" key="1">
    <citation type="submission" date="2023-06" db="EMBL/GenBank/DDBJ databases">
        <authorList>
            <consortium name="Lawrence Berkeley National Laboratory"/>
            <person name="Ahrendt S."/>
            <person name="Sahu N."/>
            <person name="Indic B."/>
            <person name="Wong-Bajracharya J."/>
            <person name="Merenyi Z."/>
            <person name="Ke H.-M."/>
            <person name="Monk M."/>
            <person name="Kocsube S."/>
            <person name="Drula E."/>
            <person name="Lipzen A."/>
            <person name="Balint B."/>
            <person name="Henrissat B."/>
            <person name="Andreopoulos B."/>
            <person name="Martin F.M."/>
            <person name="Harder C.B."/>
            <person name="Rigling D."/>
            <person name="Ford K.L."/>
            <person name="Foster G.D."/>
            <person name="Pangilinan J."/>
            <person name="Papanicolaou A."/>
            <person name="Barry K."/>
            <person name="LaButti K."/>
            <person name="Viragh M."/>
            <person name="Koriabine M."/>
            <person name="Yan M."/>
            <person name="Riley R."/>
            <person name="Champramary S."/>
            <person name="Plett K.L."/>
            <person name="Tsai I.J."/>
            <person name="Slot J."/>
            <person name="Sipos G."/>
            <person name="Plett J."/>
            <person name="Nagy L.G."/>
            <person name="Grigoriev I.V."/>
        </authorList>
    </citation>
    <scope>NUCLEOTIDE SEQUENCE</scope>
    <source>
        <strain evidence="8">HWK02</strain>
    </source>
</reference>
<evidence type="ECO:0000313" key="8">
    <source>
        <dbReference type="EMBL" id="KAK0506243.1"/>
    </source>
</evidence>
<dbReference type="Gene3D" id="1.20.1250.20">
    <property type="entry name" value="MFS general substrate transporter like domains"/>
    <property type="match status" value="2"/>
</dbReference>
<evidence type="ECO:0000259" key="7">
    <source>
        <dbReference type="PROSITE" id="PS50850"/>
    </source>
</evidence>
<feature type="transmembrane region" description="Helical" evidence="6">
    <location>
        <begin position="146"/>
        <end position="166"/>
    </location>
</feature>
<evidence type="ECO:0000256" key="2">
    <source>
        <dbReference type="ARBA" id="ARBA00022448"/>
    </source>
</evidence>
<dbReference type="InterPro" id="IPR036259">
    <property type="entry name" value="MFS_trans_sf"/>
</dbReference>
<dbReference type="GO" id="GO:0016020">
    <property type="term" value="C:membrane"/>
    <property type="evidence" value="ECO:0007669"/>
    <property type="project" value="UniProtKB-SubCell"/>
</dbReference>
<evidence type="ECO:0000313" key="9">
    <source>
        <dbReference type="Proteomes" id="UP001175228"/>
    </source>
</evidence>